<evidence type="ECO:0000256" key="2">
    <source>
        <dbReference type="ARBA" id="ARBA00009810"/>
    </source>
</evidence>
<keyword evidence="5" id="KW-0410">Iron transport</keyword>
<evidence type="ECO:0000256" key="12">
    <source>
        <dbReference type="PROSITE-ProRule" id="PRU01360"/>
    </source>
</evidence>
<keyword evidence="8" id="KW-0408">Iron</keyword>
<dbReference type="NCBIfam" id="TIGR01785">
    <property type="entry name" value="TonB-hemin"/>
    <property type="match status" value="1"/>
</dbReference>
<dbReference type="CDD" id="cd01347">
    <property type="entry name" value="ligand_gated_channel"/>
    <property type="match status" value="1"/>
</dbReference>
<dbReference type="InterPro" id="IPR036942">
    <property type="entry name" value="Beta-barrel_TonB_sf"/>
</dbReference>
<dbReference type="InterPro" id="IPR010949">
    <property type="entry name" value="TonB_Hb/transfer/lactofer_rcpt"/>
</dbReference>
<keyword evidence="18" id="KW-1185">Reference proteome</keyword>
<dbReference type="SMART" id="SM00965">
    <property type="entry name" value="STN"/>
    <property type="match status" value="1"/>
</dbReference>
<protein>
    <submittedName>
        <fullName evidence="17">TonB-dependent hemoglobin/transferrin/lactoferrin family receptor</fullName>
    </submittedName>
</protein>
<keyword evidence="11 12" id="KW-0998">Cell outer membrane</keyword>
<dbReference type="GO" id="GO:0015232">
    <property type="term" value="F:heme transmembrane transporter activity"/>
    <property type="evidence" value="ECO:0007669"/>
    <property type="project" value="InterPro"/>
</dbReference>
<feature type="region of interest" description="Disordered" evidence="14">
    <location>
        <begin position="113"/>
        <end position="144"/>
    </location>
</feature>
<comment type="subcellular location">
    <subcellularLocation>
        <location evidence="1 12">Cell outer membrane</location>
        <topology evidence="1 12">Multi-pass membrane protein</topology>
    </subcellularLocation>
</comment>
<evidence type="ECO:0000256" key="13">
    <source>
        <dbReference type="RuleBase" id="RU003357"/>
    </source>
</evidence>
<evidence type="ECO:0000256" key="3">
    <source>
        <dbReference type="ARBA" id="ARBA00022448"/>
    </source>
</evidence>
<keyword evidence="7 15" id="KW-0732">Signal</keyword>
<organism evidence="17 18">
    <name type="scientific">Alloalcanivorax xenomutans</name>
    <dbReference type="NCBI Taxonomy" id="1094342"/>
    <lineage>
        <taxon>Bacteria</taxon>
        <taxon>Pseudomonadati</taxon>
        <taxon>Pseudomonadota</taxon>
        <taxon>Gammaproteobacteria</taxon>
        <taxon>Oceanospirillales</taxon>
        <taxon>Alcanivoracaceae</taxon>
        <taxon>Alloalcanivorax</taxon>
    </lineage>
</organism>
<dbReference type="AlphaFoldDB" id="A0A9Q3W3K1"/>
<dbReference type="Pfam" id="PF07715">
    <property type="entry name" value="Plug"/>
    <property type="match status" value="1"/>
</dbReference>
<dbReference type="Gene3D" id="3.55.50.30">
    <property type="match status" value="1"/>
</dbReference>
<dbReference type="InterPro" id="IPR011662">
    <property type="entry name" value="Secretin/TonB_short_N"/>
</dbReference>
<feature type="signal peptide" evidence="15">
    <location>
        <begin position="1"/>
        <end position="28"/>
    </location>
</feature>
<dbReference type="Pfam" id="PF00593">
    <property type="entry name" value="TonB_dep_Rec_b-barrel"/>
    <property type="match status" value="1"/>
</dbReference>
<reference evidence="17" key="1">
    <citation type="submission" date="2022-01" db="EMBL/GenBank/DDBJ databases">
        <authorList>
            <person name="Karlyshev A.V."/>
            <person name="Jaspars M."/>
        </authorList>
    </citation>
    <scope>NUCLEOTIDE SEQUENCE</scope>
    <source>
        <strain evidence="17">AGSA3-2</strain>
    </source>
</reference>
<dbReference type="GO" id="GO:0044718">
    <property type="term" value="P:siderophore transmembrane transport"/>
    <property type="evidence" value="ECO:0007669"/>
    <property type="project" value="TreeGrafter"/>
</dbReference>
<feature type="chain" id="PRO_5040398526" evidence="15">
    <location>
        <begin position="29"/>
        <end position="834"/>
    </location>
</feature>
<evidence type="ECO:0000313" key="17">
    <source>
        <dbReference type="EMBL" id="MCE7507921.1"/>
    </source>
</evidence>
<evidence type="ECO:0000256" key="11">
    <source>
        <dbReference type="ARBA" id="ARBA00023237"/>
    </source>
</evidence>
<evidence type="ECO:0000256" key="5">
    <source>
        <dbReference type="ARBA" id="ARBA00022496"/>
    </source>
</evidence>
<evidence type="ECO:0000256" key="7">
    <source>
        <dbReference type="ARBA" id="ARBA00022729"/>
    </source>
</evidence>
<accession>A0A9Q3W3K1</accession>
<dbReference type="SUPFAM" id="SSF56935">
    <property type="entry name" value="Porins"/>
    <property type="match status" value="1"/>
</dbReference>
<keyword evidence="4 12" id="KW-1134">Transmembrane beta strand</keyword>
<keyword evidence="6 12" id="KW-0812">Transmembrane</keyword>
<dbReference type="Proteomes" id="UP001107961">
    <property type="component" value="Unassembled WGS sequence"/>
</dbReference>
<evidence type="ECO:0000256" key="8">
    <source>
        <dbReference type="ARBA" id="ARBA00023004"/>
    </source>
</evidence>
<dbReference type="InterPro" id="IPR011276">
    <property type="entry name" value="TonB_haem/Hb_rcpt"/>
</dbReference>
<evidence type="ECO:0000256" key="14">
    <source>
        <dbReference type="SAM" id="MobiDB-lite"/>
    </source>
</evidence>
<evidence type="ECO:0000259" key="16">
    <source>
        <dbReference type="SMART" id="SM00965"/>
    </source>
</evidence>
<comment type="similarity">
    <text evidence="2 12 13">Belongs to the TonB-dependent receptor family.</text>
</comment>
<dbReference type="Gene3D" id="2.40.170.20">
    <property type="entry name" value="TonB-dependent receptor, beta-barrel domain"/>
    <property type="match status" value="1"/>
</dbReference>
<evidence type="ECO:0000256" key="10">
    <source>
        <dbReference type="ARBA" id="ARBA00023136"/>
    </source>
</evidence>
<feature type="domain" description="Secretin/TonB short N-terminal" evidence="16">
    <location>
        <begin position="60"/>
        <end position="111"/>
    </location>
</feature>
<gene>
    <name evidence="17" type="ORF">LZG35_04685</name>
</gene>
<evidence type="ECO:0000313" key="18">
    <source>
        <dbReference type="Proteomes" id="UP001107961"/>
    </source>
</evidence>
<dbReference type="RefSeq" id="WP_233925242.1">
    <property type="nucleotide sequence ID" value="NZ_JAJVKT010000004.1"/>
</dbReference>
<dbReference type="EMBL" id="JAJVKT010000004">
    <property type="protein sequence ID" value="MCE7507921.1"/>
    <property type="molecule type" value="Genomic_DNA"/>
</dbReference>
<dbReference type="InterPro" id="IPR012910">
    <property type="entry name" value="Plug_dom"/>
</dbReference>
<dbReference type="NCBIfam" id="TIGR01786">
    <property type="entry name" value="TonB-hemlactrns"/>
    <property type="match status" value="1"/>
</dbReference>
<dbReference type="InterPro" id="IPR039426">
    <property type="entry name" value="TonB-dep_rcpt-like"/>
</dbReference>
<sequence length="834" mass="91574">MQRCLRPRFAMGILAAVFLLGGPGQTRAQAEASSVTQRHYQIPAGALAPALNRFALEAGVVMYFDPGLTEGKHTRGLRGHYSVPDGFAALLLGTGLSAEPEARGQYVLRQEGGEGGDHANHANPLPRVTVTGELDPRGRAYRTPGSMTIISRDQIDRMPPRNTSDVLAAVPGVHTSQSRQDPGVSVNIRGLQDFGRVNVMIDGTRQNYQQSGHGSNGQVYVDPELLAGVDISKGPSSGAGGAAVIGGMVNFRTLDVDDLLEPEQRSGGRVNATTGDNAYHFSGSVAGAVRASDNVDLMAAVSRKNVGAFKKGERGGNSGGYWHGTSQFTGQEQWSALLKGTWRFADNQSLKFSYIGLRADFDEGSNTAPGSDATDENQIHSDTFLINYAFYPGSRWWDLDASLYYTRTRNDEYRPDDPDDDYGEFDLRYETNTVGGTLVNHMQVPVGDWRGSLDLTYGGEFYHDWTRPDNGGDERGADWFAGPTPEGERSVISAFTTARLAHYDGWELTGGLRYDWFRLEGDGEMFVGRQENEDGVRPPYTLLYSKFDVARHDGFVSPTLKAAWQVANPLQLFASYGQGVRPPAITESIMWGAHIGNTFPFFPNPGLEPERSRTWEVGANLNWQSLFKNGDRLRMKTAWFDTRVKNYITQGLVVGPASENGESQSLAFVNLQDEVRFYGLEWQAEYDAGGYFLEASWTRTLHDLGRGGYDPYPLGCFTGCPPTGHGDANGGGMFYLLPPVKKGTLSAGLRLLDRKLTLGARARYEDNDGRGGSAYEDVVDWTVYDAWASYQPNDRLTLRLAVDNLRDRNYAELNGLSYWIAPGRTVTGTVSLKF</sequence>
<evidence type="ECO:0000256" key="15">
    <source>
        <dbReference type="SAM" id="SignalP"/>
    </source>
</evidence>
<keyword evidence="9 13" id="KW-0798">TonB box</keyword>
<keyword evidence="17" id="KW-0675">Receptor</keyword>
<evidence type="ECO:0000256" key="4">
    <source>
        <dbReference type="ARBA" id="ARBA00022452"/>
    </source>
</evidence>
<dbReference type="InterPro" id="IPR000531">
    <property type="entry name" value="Beta-barrel_TonB"/>
</dbReference>
<keyword evidence="3 12" id="KW-0813">Transport</keyword>
<dbReference type="GO" id="GO:0015344">
    <property type="term" value="F:siderophore uptake transmembrane transporter activity"/>
    <property type="evidence" value="ECO:0007669"/>
    <property type="project" value="TreeGrafter"/>
</dbReference>
<evidence type="ECO:0000256" key="6">
    <source>
        <dbReference type="ARBA" id="ARBA00022692"/>
    </source>
</evidence>
<dbReference type="PROSITE" id="PS52016">
    <property type="entry name" value="TONB_DEPENDENT_REC_3"/>
    <property type="match status" value="1"/>
</dbReference>
<dbReference type="GO" id="GO:0009279">
    <property type="term" value="C:cell outer membrane"/>
    <property type="evidence" value="ECO:0007669"/>
    <property type="project" value="UniProtKB-SubCell"/>
</dbReference>
<keyword evidence="5" id="KW-0406">Ion transport</keyword>
<evidence type="ECO:0000256" key="9">
    <source>
        <dbReference type="ARBA" id="ARBA00023077"/>
    </source>
</evidence>
<evidence type="ECO:0000256" key="1">
    <source>
        <dbReference type="ARBA" id="ARBA00004571"/>
    </source>
</evidence>
<proteinExistence type="inferred from homology"/>
<dbReference type="PANTHER" id="PTHR30069">
    <property type="entry name" value="TONB-DEPENDENT OUTER MEMBRANE RECEPTOR"/>
    <property type="match status" value="1"/>
</dbReference>
<dbReference type="InterPro" id="IPR037066">
    <property type="entry name" value="Plug_dom_sf"/>
</dbReference>
<dbReference type="Gene3D" id="2.170.130.10">
    <property type="entry name" value="TonB-dependent receptor, plug domain"/>
    <property type="match status" value="1"/>
</dbReference>
<name>A0A9Q3W3K1_9GAMM</name>
<keyword evidence="10 12" id="KW-0472">Membrane</keyword>
<comment type="caution">
    <text evidence="17">The sequence shown here is derived from an EMBL/GenBank/DDBJ whole genome shotgun (WGS) entry which is preliminary data.</text>
</comment>
<dbReference type="PANTHER" id="PTHR30069:SF41">
    <property type="entry name" value="HEME_HEMOPEXIN UTILIZATION PROTEIN C"/>
    <property type="match status" value="1"/>
</dbReference>